<evidence type="ECO:0000256" key="4">
    <source>
        <dbReference type="PROSITE-ProRule" id="PRU00473"/>
    </source>
</evidence>
<dbReference type="PANTHER" id="PTHR30329:SF21">
    <property type="entry name" value="LIPOPROTEIN YIAD-RELATED"/>
    <property type="match status" value="1"/>
</dbReference>
<evidence type="ECO:0000256" key="2">
    <source>
        <dbReference type="ARBA" id="ARBA00023136"/>
    </source>
</evidence>
<dbReference type="InterPro" id="IPR006664">
    <property type="entry name" value="OMP_bac"/>
</dbReference>
<keyword evidence="3" id="KW-0998">Cell outer membrane</keyword>
<dbReference type="Gene3D" id="3.30.1330.60">
    <property type="entry name" value="OmpA-like domain"/>
    <property type="match status" value="1"/>
</dbReference>
<comment type="subcellular location">
    <subcellularLocation>
        <location evidence="1">Cell outer membrane</location>
    </subcellularLocation>
</comment>
<dbReference type="EMBL" id="NHON01000009">
    <property type="protein sequence ID" value="OWJ67904.1"/>
    <property type="molecule type" value="Genomic_DNA"/>
</dbReference>
<evidence type="ECO:0000313" key="7">
    <source>
        <dbReference type="Proteomes" id="UP000196655"/>
    </source>
</evidence>
<dbReference type="Proteomes" id="UP000196655">
    <property type="component" value="Unassembled WGS sequence"/>
</dbReference>
<evidence type="ECO:0000256" key="1">
    <source>
        <dbReference type="ARBA" id="ARBA00004442"/>
    </source>
</evidence>
<dbReference type="InterPro" id="IPR050330">
    <property type="entry name" value="Bact_OuterMem_StrucFunc"/>
</dbReference>
<gene>
    <name evidence="6" type="ORF">BWR60_06750</name>
</gene>
<dbReference type="GO" id="GO:0009279">
    <property type="term" value="C:cell outer membrane"/>
    <property type="evidence" value="ECO:0007669"/>
    <property type="project" value="UniProtKB-SubCell"/>
</dbReference>
<evidence type="ECO:0000256" key="3">
    <source>
        <dbReference type="ARBA" id="ARBA00023237"/>
    </source>
</evidence>
<dbReference type="AlphaFoldDB" id="A0A211ZRT0"/>
<dbReference type="PRINTS" id="PR01021">
    <property type="entry name" value="OMPADOMAIN"/>
</dbReference>
<dbReference type="InterPro" id="IPR006665">
    <property type="entry name" value="OmpA-like"/>
</dbReference>
<dbReference type="OrthoDB" id="189250at2"/>
<proteinExistence type="predicted"/>
<dbReference type="PROSITE" id="PS51123">
    <property type="entry name" value="OMPA_2"/>
    <property type="match status" value="1"/>
</dbReference>
<reference evidence="7" key="1">
    <citation type="submission" date="2017-05" db="EMBL/GenBank/DDBJ databases">
        <authorList>
            <person name="Macchi M."/>
            <person name="Festa S."/>
            <person name="Coppotelli B.M."/>
            <person name="Morelli I.S."/>
        </authorList>
    </citation>
    <scope>NUCLEOTIDE SEQUENCE [LARGE SCALE GENOMIC DNA]</scope>
    <source>
        <strain evidence="7">I</strain>
    </source>
</reference>
<dbReference type="CDD" id="cd07185">
    <property type="entry name" value="OmpA_C-like"/>
    <property type="match status" value="1"/>
</dbReference>
<protein>
    <recommendedName>
        <fullName evidence="5">OmpA-like domain-containing protein</fullName>
    </recommendedName>
</protein>
<dbReference type="SUPFAM" id="SSF103088">
    <property type="entry name" value="OmpA-like"/>
    <property type="match status" value="1"/>
</dbReference>
<sequence length="154" mass="16715">MWNSVAVALACVVLASCSNPGRPSPAKQDSQTSDINMMIEGNRLVFFDTGSARLDQEADQILRGAAHDLRCRQVGLIEITGNTDRSGSNASNQRLSIRRAEVVRDALIAYGVQKDLLVIRGAGETDPLVPTADGISERQNRWVLIHDTAPEICD</sequence>
<organism evidence="6 7">
    <name type="scientific">Inquilinus limosus</name>
    <dbReference type="NCBI Taxonomy" id="171674"/>
    <lineage>
        <taxon>Bacteria</taxon>
        <taxon>Pseudomonadati</taxon>
        <taxon>Pseudomonadota</taxon>
        <taxon>Alphaproteobacteria</taxon>
        <taxon>Rhodospirillales</taxon>
        <taxon>Rhodospirillaceae</taxon>
        <taxon>Inquilinus</taxon>
    </lineage>
</organism>
<dbReference type="InterPro" id="IPR036737">
    <property type="entry name" value="OmpA-like_sf"/>
</dbReference>
<keyword evidence="7" id="KW-1185">Reference proteome</keyword>
<evidence type="ECO:0000259" key="5">
    <source>
        <dbReference type="PROSITE" id="PS51123"/>
    </source>
</evidence>
<keyword evidence="2 4" id="KW-0472">Membrane</keyword>
<name>A0A211ZRT0_9PROT</name>
<evidence type="ECO:0000313" key="6">
    <source>
        <dbReference type="EMBL" id="OWJ67904.1"/>
    </source>
</evidence>
<feature type="domain" description="OmpA-like" evidence="5">
    <location>
        <begin position="34"/>
        <end position="151"/>
    </location>
</feature>
<accession>A0A211ZRT0</accession>
<dbReference type="Pfam" id="PF00691">
    <property type="entry name" value="OmpA"/>
    <property type="match status" value="1"/>
</dbReference>
<comment type="caution">
    <text evidence="6">The sequence shown here is derived from an EMBL/GenBank/DDBJ whole genome shotgun (WGS) entry which is preliminary data.</text>
</comment>
<dbReference type="PANTHER" id="PTHR30329">
    <property type="entry name" value="STATOR ELEMENT OF FLAGELLAR MOTOR COMPLEX"/>
    <property type="match status" value="1"/>
</dbReference>